<dbReference type="EMBL" id="SMKX01000108">
    <property type="protein sequence ID" value="TDD52303.1"/>
    <property type="molecule type" value="Genomic_DNA"/>
</dbReference>
<evidence type="ECO:0000256" key="1">
    <source>
        <dbReference type="SAM" id="Phobius"/>
    </source>
</evidence>
<dbReference type="InterPro" id="IPR015943">
    <property type="entry name" value="WD40/YVTN_repeat-like_dom_sf"/>
</dbReference>
<organism evidence="2 3">
    <name type="scientific">Kribbella antibiotica</name>
    <dbReference type="NCBI Taxonomy" id="190195"/>
    <lineage>
        <taxon>Bacteria</taxon>
        <taxon>Bacillati</taxon>
        <taxon>Actinomycetota</taxon>
        <taxon>Actinomycetes</taxon>
        <taxon>Propionibacteriales</taxon>
        <taxon>Kribbellaceae</taxon>
        <taxon>Kribbella</taxon>
    </lineage>
</organism>
<evidence type="ECO:0000313" key="3">
    <source>
        <dbReference type="Proteomes" id="UP000295124"/>
    </source>
</evidence>
<feature type="transmembrane region" description="Helical" evidence="1">
    <location>
        <begin position="35"/>
        <end position="55"/>
    </location>
</feature>
<keyword evidence="1" id="KW-0812">Transmembrane</keyword>
<proteinExistence type="predicted"/>
<dbReference type="InterPro" id="IPR036278">
    <property type="entry name" value="Sialidase_sf"/>
</dbReference>
<evidence type="ECO:0000313" key="2">
    <source>
        <dbReference type="EMBL" id="TDD52303.1"/>
    </source>
</evidence>
<name>A0A4R4Z2Z7_9ACTN</name>
<dbReference type="Proteomes" id="UP000295124">
    <property type="component" value="Unassembled WGS sequence"/>
</dbReference>
<dbReference type="Gene3D" id="2.130.10.10">
    <property type="entry name" value="YVTN repeat-like/Quinoprotein amine dehydrogenase"/>
    <property type="match status" value="1"/>
</dbReference>
<comment type="caution">
    <text evidence="2">The sequence shown here is derived from an EMBL/GenBank/DDBJ whole genome shotgun (WGS) entry which is preliminary data.</text>
</comment>
<sequence>MSDLKDVARVVQHAIDAPPFEQLTRRATQRRHRRTAGAGSGVVAVLATVVALTVLPVSQPMVAPEPDARTLVEGADAQVQTTAVAAPEEWAASWASCIAETCKFSAVLNWRGDKVYAPVKSREYTTLQLTGEPAVIFAPATMSPQSFGPDTALLRVTAQGVVQTELRYAPPTQTFTAGEVLTDELDQAGYGIQVLNLKDSTLRSLEPPTAQNIASLSAPVQDGNGRLWAISGEVQSKIVWTDDRGKTWRSEPLSTSNRPGKLAVSSDGQTIAATTANAFSSNSVGNISTLKVSTNAGRTWKTTTTERDAHLSGPAVLDDGTVFLAGHKPSDPDALAGRQTSDADRRLYTVTAGQIQRVGSTPALLRDITGDGKRLYGIQVEPPSTKVAVSTDHGKTWSAFEPR</sequence>
<gene>
    <name evidence="2" type="ORF">E1263_29285</name>
</gene>
<dbReference type="Pfam" id="PF02012">
    <property type="entry name" value="BNR"/>
    <property type="match status" value="1"/>
</dbReference>
<dbReference type="CDD" id="cd15482">
    <property type="entry name" value="Sialidase_non-viral"/>
    <property type="match status" value="1"/>
</dbReference>
<reference evidence="2 3" key="1">
    <citation type="submission" date="2019-03" db="EMBL/GenBank/DDBJ databases">
        <title>Draft genome sequences of novel Actinobacteria.</title>
        <authorList>
            <person name="Sahin N."/>
            <person name="Ay H."/>
            <person name="Saygin H."/>
        </authorList>
    </citation>
    <scope>NUCLEOTIDE SEQUENCE [LARGE SCALE GENOMIC DNA]</scope>
    <source>
        <strain evidence="2 3">JCM 13523</strain>
    </source>
</reference>
<dbReference type="RefSeq" id="WP_132173152.1">
    <property type="nucleotide sequence ID" value="NZ_SMKX01000108.1"/>
</dbReference>
<keyword evidence="3" id="KW-1185">Reference proteome</keyword>
<dbReference type="InterPro" id="IPR002860">
    <property type="entry name" value="BNR_rpt"/>
</dbReference>
<dbReference type="SUPFAM" id="SSF50939">
    <property type="entry name" value="Sialidases"/>
    <property type="match status" value="1"/>
</dbReference>
<dbReference type="AlphaFoldDB" id="A0A4R4Z2Z7"/>
<keyword evidence="1" id="KW-1133">Transmembrane helix</keyword>
<accession>A0A4R4Z2Z7</accession>
<protein>
    <submittedName>
        <fullName evidence="2">Exo-alpha-sialidase</fullName>
    </submittedName>
</protein>
<keyword evidence="1" id="KW-0472">Membrane</keyword>
<dbReference type="OrthoDB" id="3804876at2"/>